<dbReference type="EMBL" id="RPFW01000001">
    <property type="protein sequence ID" value="TVZ07421.1"/>
    <property type="molecule type" value="Genomic_DNA"/>
</dbReference>
<sequence>MDYAQWHAQSLCPDWDMRGVVTHLGMMERVLTGWLPESADDTPPLDRVGPYHEEMAALDDAAFAARVGEIFAGRRADLALLTEADLARSSWTPIGPRGYGEFLKIRVFDFWVHERDISTPLGWPCDDAGPRAEIALGQVTDSIGYIVGKKIGLPDGASIVFHLTGPAGRDLPVVVDGRAKAVDHVEHPDVELTTDTVTFIQLAAGRIDPQRQIDAGLVTWTGNDQLGDRAARNLRFTI</sequence>
<dbReference type="InterPro" id="IPR034660">
    <property type="entry name" value="DinB/YfiT-like"/>
</dbReference>
<keyword evidence="4" id="KW-1185">Reference proteome</keyword>
<dbReference type="Proteomes" id="UP000460272">
    <property type="component" value="Unassembled WGS sequence"/>
</dbReference>
<evidence type="ECO:0000313" key="4">
    <source>
        <dbReference type="Proteomes" id="UP000460272"/>
    </source>
</evidence>
<evidence type="ECO:0000259" key="2">
    <source>
        <dbReference type="Pfam" id="PF11716"/>
    </source>
</evidence>
<evidence type="ECO:0000259" key="1">
    <source>
        <dbReference type="Pfam" id="PF02036"/>
    </source>
</evidence>
<keyword evidence="3" id="KW-0413">Isomerase</keyword>
<dbReference type="AlphaFoldDB" id="A0A6P2CBV6"/>
<evidence type="ECO:0000313" key="3">
    <source>
        <dbReference type="EMBL" id="TVZ07421.1"/>
    </source>
</evidence>
<name>A0A6P2CBV6_9ACTN</name>
<dbReference type="Pfam" id="PF02036">
    <property type="entry name" value="SCP2"/>
    <property type="match status" value="1"/>
</dbReference>
<dbReference type="InterPro" id="IPR003033">
    <property type="entry name" value="SCP2_sterol-bd_dom"/>
</dbReference>
<dbReference type="InterPro" id="IPR017517">
    <property type="entry name" value="Maleyloyr_isom"/>
</dbReference>
<accession>A0A6P2CBV6</accession>
<dbReference type="Pfam" id="PF11716">
    <property type="entry name" value="MDMPI_N"/>
    <property type="match status" value="1"/>
</dbReference>
<gene>
    <name evidence="3" type="ORF">EAS64_03775</name>
</gene>
<dbReference type="NCBIfam" id="TIGR03083">
    <property type="entry name" value="maleylpyruvate isomerase family mycothiol-dependent enzyme"/>
    <property type="match status" value="1"/>
</dbReference>
<dbReference type="Gene3D" id="1.20.120.450">
    <property type="entry name" value="dinb family like domain"/>
    <property type="match status" value="1"/>
</dbReference>
<organism evidence="3 4">
    <name type="scientific">Trebonia kvetii</name>
    <dbReference type="NCBI Taxonomy" id="2480626"/>
    <lineage>
        <taxon>Bacteria</taxon>
        <taxon>Bacillati</taxon>
        <taxon>Actinomycetota</taxon>
        <taxon>Actinomycetes</taxon>
        <taxon>Streptosporangiales</taxon>
        <taxon>Treboniaceae</taxon>
        <taxon>Trebonia</taxon>
    </lineage>
</organism>
<comment type="caution">
    <text evidence="3">The sequence shown here is derived from an EMBL/GenBank/DDBJ whole genome shotgun (WGS) entry which is preliminary data.</text>
</comment>
<reference evidence="3 4" key="1">
    <citation type="submission" date="2018-11" db="EMBL/GenBank/DDBJ databases">
        <title>Trebonia kvetii gen.nov., sp.nov., a novel acidophilic actinobacterium, and proposal of the new actinobacterial family Treboniaceae fam. nov.</title>
        <authorList>
            <person name="Rapoport D."/>
            <person name="Sagova-Mareckova M."/>
            <person name="Sedlacek I."/>
            <person name="Provaznik J."/>
            <person name="Kralova S."/>
            <person name="Pavlinic D."/>
            <person name="Benes V."/>
            <person name="Kopecky J."/>
        </authorList>
    </citation>
    <scope>NUCLEOTIDE SEQUENCE [LARGE SCALE GENOMIC DNA]</scope>
    <source>
        <strain evidence="3 4">15Tr583</strain>
    </source>
</reference>
<keyword evidence="3" id="KW-0670">Pyruvate</keyword>
<dbReference type="OrthoDB" id="154293at2"/>
<feature type="domain" description="SCP2" evidence="1">
    <location>
        <begin position="158"/>
        <end position="228"/>
    </location>
</feature>
<dbReference type="InterPro" id="IPR024344">
    <property type="entry name" value="MDMPI_metal-binding"/>
</dbReference>
<dbReference type="GO" id="GO:0016853">
    <property type="term" value="F:isomerase activity"/>
    <property type="evidence" value="ECO:0007669"/>
    <property type="project" value="UniProtKB-KW"/>
</dbReference>
<dbReference type="InterPro" id="IPR036527">
    <property type="entry name" value="SCP2_sterol-bd_dom_sf"/>
</dbReference>
<dbReference type="GO" id="GO:0046872">
    <property type="term" value="F:metal ion binding"/>
    <property type="evidence" value="ECO:0007669"/>
    <property type="project" value="InterPro"/>
</dbReference>
<protein>
    <submittedName>
        <fullName evidence="3">Maleylpyruvate isomerase family mycothiol-dependent enzyme</fullName>
    </submittedName>
</protein>
<dbReference type="SUPFAM" id="SSF109854">
    <property type="entry name" value="DinB/YfiT-like putative metalloenzymes"/>
    <property type="match status" value="1"/>
</dbReference>
<proteinExistence type="predicted"/>
<feature type="domain" description="Mycothiol-dependent maleylpyruvate isomerase metal-binding" evidence="2">
    <location>
        <begin position="3"/>
        <end position="117"/>
    </location>
</feature>
<dbReference type="SUPFAM" id="SSF55718">
    <property type="entry name" value="SCP-like"/>
    <property type="match status" value="1"/>
</dbReference>